<dbReference type="AlphaFoldDB" id="A0A5K7Z0P8"/>
<dbReference type="PANTHER" id="PTHR34148">
    <property type="entry name" value="ADENOSYLCOBINAMIDE-GDP RIBAZOLETRANSFERASE"/>
    <property type="match status" value="1"/>
</dbReference>
<comment type="similarity">
    <text evidence="4 19">Belongs to the CobS family.</text>
</comment>
<feature type="transmembrane region" description="Helical" evidence="19">
    <location>
        <begin position="175"/>
        <end position="208"/>
    </location>
</feature>
<keyword evidence="9 19" id="KW-0808">Transferase</keyword>
<dbReference type="OrthoDB" id="9794223at2"/>
<comment type="catalytic activity">
    <reaction evidence="18 19">
        <text>alpha-ribazole 5'-phosphate + adenosylcob(III)inamide-GDP = adenosylcob(III)alamin 5'-phosphate + GMP + H(+)</text>
        <dbReference type="Rhea" id="RHEA:23560"/>
        <dbReference type="ChEBI" id="CHEBI:15378"/>
        <dbReference type="ChEBI" id="CHEBI:57918"/>
        <dbReference type="ChEBI" id="CHEBI:58115"/>
        <dbReference type="ChEBI" id="CHEBI:60487"/>
        <dbReference type="ChEBI" id="CHEBI:60493"/>
        <dbReference type="EC" id="2.7.8.26"/>
    </reaction>
</comment>
<protein>
    <recommendedName>
        <fullName evidence="6 19">Adenosylcobinamide-GDP ribazoletransferase</fullName>
        <ecNumber evidence="5 19">2.7.8.26</ecNumber>
    </recommendedName>
    <alternativeName>
        <fullName evidence="16 19">Cobalamin synthase</fullName>
    </alternativeName>
    <alternativeName>
        <fullName evidence="15 19">Cobalamin-5'-phosphate synthase</fullName>
    </alternativeName>
</protein>
<evidence type="ECO:0000256" key="13">
    <source>
        <dbReference type="ARBA" id="ARBA00023136"/>
    </source>
</evidence>
<evidence type="ECO:0000256" key="2">
    <source>
        <dbReference type="ARBA" id="ARBA00004651"/>
    </source>
</evidence>
<dbReference type="EC" id="2.7.8.26" evidence="5 19"/>
<keyword evidence="12 19" id="KW-1133">Transmembrane helix</keyword>
<evidence type="ECO:0000313" key="20">
    <source>
        <dbReference type="EMBL" id="BBO74478.1"/>
    </source>
</evidence>
<comment type="cofactor">
    <cofactor evidence="1 19">
        <name>Mg(2+)</name>
        <dbReference type="ChEBI" id="CHEBI:18420"/>
    </cofactor>
</comment>
<evidence type="ECO:0000256" key="4">
    <source>
        <dbReference type="ARBA" id="ARBA00010561"/>
    </source>
</evidence>
<keyword evidence="8 19" id="KW-0169">Cobalamin biosynthesis</keyword>
<dbReference type="InterPro" id="IPR003805">
    <property type="entry name" value="CobS"/>
</dbReference>
<evidence type="ECO:0000256" key="17">
    <source>
        <dbReference type="ARBA" id="ARBA00048623"/>
    </source>
</evidence>
<keyword evidence="10 19" id="KW-0812">Transmembrane</keyword>
<comment type="subcellular location">
    <subcellularLocation>
        <location evidence="2 19">Cell membrane</location>
        <topology evidence="2 19">Multi-pass membrane protein</topology>
    </subcellularLocation>
</comment>
<keyword evidence="7 19" id="KW-1003">Cell membrane</keyword>
<keyword evidence="11 19" id="KW-0460">Magnesium</keyword>
<feature type="transmembrane region" description="Helical" evidence="19">
    <location>
        <begin position="130"/>
        <end position="155"/>
    </location>
</feature>
<comment type="function">
    <text evidence="14 19">Joins adenosylcobinamide-GDP and alpha-ribazole to generate adenosylcobalamin (Ado-cobalamin). Also synthesizes adenosylcobalamin 5'-phosphate from adenosylcobinamide-GDP and alpha-ribazole 5'-phosphate.</text>
</comment>
<evidence type="ECO:0000256" key="1">
    <source>
        <dbReference type="ARBA" id="ARBA00001946"/>
    </source>
</evidence>
<organism evidence="20 21">
    <name type="scientific">Desulfosarcina widdelii</name>
    <dbReference type="NCBI Taxonomy" id="947919"/>
    <lineage>
        <taxon>Bacteria</taxon>
        <taxon>Pseudomonadati</taxon>
        <taxon>Thermodesulfobacteriota</taxon>
        <taxon>Desulfobacteria</taxon>
        <taxon>Desulfobacterales</taxon>
        <taxon>Desulfosarcinaceae</taxon>
        <taxon>Desulfosarcina</taxon>
    </lineage>
</organism>
<comment type="pathway">
    <text evidence="3 19">Cofactor biosynthesis; adenosylcobalamin biosynthesis; adenosylcobalamin from cob(II)yrinate a,c-diamide: step 7/7.</text>
</comment>
<dbReference type="EMBL" id="AP021875">
    <property type="protein sequence ID" value="BBO74478.1"/>
    <property type="molecule type" value="Genomic_DNA"/>
</dbReference>
<accession>A0A5K7Z0P8</accession>
<evidence type="ECO:0000256" key="6">
    <source>
        <dbReference type="ARBA" id="ARBA00015850"/>
    </source>
</evidence>
<gene>
    <name evidence="19 20" type="primary">cobS</name>
    <name evidence="20" type="ORF">DSCW_18950</name>
</gene>
<keyword evidence="13 19" id="KW-0472">Membrane</keyword>
<evidence type="ECO:0000256" key="10">
    <source>
        <dbReference type="ARBA" id="ARBA00022692"/>
    </source>
</evidence>
<dbReference type="UniPathway" id="UPA00148">
    <property type="reaction ID" value="UER00238"/>
</dbReference>
<dbReference type="Proteomes" id="UP000427769">
    <property type="component" value="Chromosome"/>
</dbReference>
<evidence type="ECO:0000256" key="14">
    <source>
        <dbReference type="ARBA" id="ARBA00025228"/>
    </source>
</evidence>
<reference evidence="20 21" key="1">
    <citation type="submission" date="2019-11" db="EMBL/GenBank/DDBJ databases">
        <title>Comparative genomics of hydrocarbon-degrading Desulfosarcina strains.</title>
        <authorList>
            <person name="Watanabe M."/>
            <person name="Kojima H."/>
            <person name="Fukui M."/>
        </authorList>
    </citation>
    <scope>NUCLEOTIDE SEQUENCE [LARGE SCALE GENOMIC DNA]</scope>
    <source>
        <strain evidence="20 21">PP31</strain>
    </source>
</reference>
<keyword evidence="21" id="KW-1185">Reference proteome</keyword>
<evidence type="ECO:0000256" key="11">
    <source>
        <dbReference type="ARBA" id="ARBA00022842"/>
    </source>
</evidence>
<evidence type="ECO:0000256" key="7">
    <source>
        <dbReference type="ARBA" id="ARBA00022475"/>
    </source>
</evidence>
<evidence type="ECO:0000256" key="18">
    <source>
        <dbReference type="ARBA" id="ARBA00049504"/>
    </source>
</evidence>
<dbReference type="KEGG" id="dwd:DSCW_18950"/>
<evidence type="ECO:0000256" key="16">
    <source>
        <dbReference type="ARBA" id="ARBA00032853"/>
    </source>
</evidence>
<dbReference type="Pfam" id="PF02654">
    <property type="entry name" value="CobS"/>
    <property type="match status" value="1"/>
</dbReference>
<evidence type="ECO:0000256" key="15">
    <source>
        <dbReference type="ARBA" id="ARBA00032605"/>
    </source>
</evidence>
<evidence type="ECO:0000256" key="3">
    <source>
        <dbReference type="ARBA" id="ARBA00004663"/>
    </source>
</evidence>
<evidence type="ECO:0000256" key="19">
    <source>
        <dbReference type="HAMAP-Rule" id="MF_00719"/>
    </source>
</evidence>
<evidence type="ECO:0000313" key="21">
    <source>
        <dbReference type="Proteomes" id="UP000427769"/>
    </source>
</evidence>
<dbReference type="HAMAP" id="MF_00719">
    <property type="entry name" value="CobS"/>
    <property type="match status" value="1"/>
</dbReference>
<dbReference type="GO" id="GO:0009236">
    <property type="term" value="P:cobalamin biosynthetic process"/>
    <property type="evidence" value="ECO:0007669"/>
    <property type="project" value="UniProtKB-UniRule"/>
</dbReference>
<evidence type="ECO:0000256" key="9">
    <source>
        <dbReference type="ARBA" id="ARBA00022679"/>
    </source>
</evidence>
<feature type="transmembrane region" description="Helical" evidence="19">
    <location>
        <begin position="29"/>
        <end position="50"/>
    </location>
</feature>
<evidence type="ECO:0000256" key="12">
    <source>
        <dbReference type="ARBA" id="ARBA00022989"/>
    </source>
</evidence>
<comment type="catalytic activity">
    <reaction evidence="17 19">
        <text>alpha-ribazole + adenosylcob(III)inamide-GDP = adenosylcob(III)alamin + GMP + H(+)</text>
        <dbReference type="Rhea" id="RHEA:16049"/>
        <dbReference type="ChEBI" id="CHEBI:10329"/>
        <dbReference type="ChEBI" id="CHEBI:15378"/>
        <dbReference type="ChEBI" id="CHEBI:18408"/>
        <dbReference type="ChEBI" id="CHEBI:58115"/>
        <dbReference type="ChEBI" id="CHEBI:60487"/>
        <dbReference type="EC" id="2.7.8.26"/>
    </reaction>
</comment>
<dbReference type="NCBIfam" id="TIGR00317">
    <property type="entry name" value="cobS"/>
    <property type="match status" value="1"/>
</dbReference>
<proteinExistence type="inferred from homology"/>
<evidence type="ECO:0000256" key="8">
    <source>
        <dbReference type="ARBA" id="ARBA00022573"/>
    </source>
</evidence>
<name>A0A5K7Z0P8_9BACT</name>
<dbReference type="GO" id="GO:0008818">
    <property type="term" value="F:cobalamin 5'-phosphate synthase activity"/>
    <property type="evidence" value="ECO:0007669"/>
    <property type="project" value="UniProtKB-UniRule"/>
</dbReference>
<evidence type="ECO:0000256" key="5">
    <source>
        <dbReference type="ARBA" id="ARBA00013200"/>
    </source>
</evidence>
<feature type="transmembrane region" description="Helical" evidence="19">
    <location>
        <begin position="57"/>
        <end position="75"/>
    </location>
</feature>
<sequence>MNALIASLQFISALPLGRPRPFDPKGIIAAFPLAGLAIGLVLAICDRIFVAFWAPPVAGVLDTVLLAAVTGALHLDGLADMADGLYGRREREKALAIMKDSRVGAMGLVAVACVLLTKSAALGHVDHARFLALVLVPAYARSAMIFGIHFLPYARGREGTGSPFFETPLAARDFIFVAVPVVLSLFLGWRGLLLNLVFVLGTAGLIILYRRKLGGITGDLLGAMTEVLEAALFLAVCVRGAP</sequence>
<dbReference type="PANTHER" id="PTHR34148:SF1">
    <property type="entry name" value="ADENOSYLCOBINAMIDE-GDP RIBAZOLETRANSFERASE"/>
    <property type="match status" value="1"/>
</dbReference>
<feature type="transmembrane region" description="Helical" evidence="19">
    <location>
        <begin position="103"/>
        <end position="123"/>
    </location>
</feature>
<dbReference type="RefSeq" id="WP_155303504.1">
    <property type="nucleotide sequence ID" value="NZ_AP021875.1"/>
</dbReference>
<dbReference type="GO" id="GO:0005886">
    <property type="term" value="C:plasma membrane"/>
    <property type="evidence" value="ECO:0007669"/>
    <property type="project" value="UniProtKB-SubCell"/>
</dbReference>
<dbReference type="GO" id="GO:0051073">
    <property type="term" value="F:adenosylcobinamide-GDP ribazoletransferase activity"/>
    <property type="evidence" value="ECO:0007669"/>
    <property type="project" value="UniProtKB-UniRule"/>
</dbReference>